<dbReference type="InterPro" id="IPR009057">
    <property type="entry name" value="Homeodomain-like_sf"/>
</dbReference>
<evidence type="ECO:0000313" key="1">
    <source>
        <dbReference type="EMBL" id="RFS44389.1"/>
    </source>
</evidence>
<dbReference type="AlphaFoldDB" id="A0A372FV93"/>
<organism evidence="1 2">
    <name type="scientific">Micromonospora craniellae</name>
    <dbReference type="NCBI Taxonomy" id="2294034"/>
    <lineage>
        <taxon>Bacteria</taxon>
        <taxon>Bacillati</taxon>
        <taxon>Actinomycetota</taxon>
        <taxon>Actinomycetes</taxon>
        <taxon>Micromonosporales</taxon>
        <taxon>Micromonosporaceae</taxon>
        <taxon>Micromonospora</taxon>
    </lineage>
</organism>
<sequence length="144" mass="16062">MAILHDLTDVDHLAHYRLFGDGRTIVWATEGEQVDILKRPGQRLLITMTDVLGEFQGWTGETIVPLRRPKAGIEIDPDVLHGYPVVEDTRIPYSTVSGLVTDGLDAAGIRYFYPSVSELGVTGAVEFDHYVRTYNSRDANMRTA</sequence>
<dbReference type="InterPro" id="IPR007367">
    <property type="entry name" value="DUF433"/>
</dbReference>
<proteinExistence type="predicted"/>
<gene>
    <name evidence="1" type="ORF">D0Q02_22735</name>
</gene>
<dbReference type="Proteomes" id="UP000262621">
    <property type="component" value="Unassembled WGS sequence"/>
</dbReference>
<protein>
    <submittedName>
        <fullName evidence="1">DUF433 domain-containing protein</fullName>
    </submittedName>
</protein>
<accession>A0A372FV93</accession>
<dbReference type="SUPFAM" id="SSF46689">
    <property type="entry name" value="Homeodomain-like"/>
    <property type="match status" value="1"/>
</dbReference>
<dbReference type="EMBL" id="QVFU01000031">
    <property type="protein sequence ID" value="RFS44389.1"/>
    <property type="molecule type" value="Genomic_DNA"/>
</dbReference>
<evidence type="ECO:0000313" key="2">
    <source>
        <dbReference type="Proteomes" id="UP000262621"/>
    </source>
</evidence>
<name>A0A372FV93_9ACTN</name>
<dbReference type="Gene3D" id="1.10.10.10">
    <property type="entry name" value="Winged helix-like DNA-binding domain superfamily/Winged helix DNA-binding domain"/>
    <property type="match status" value="1"/>
</dbReference>
<dbReference type="InterPro" id="IPR036388">
    <property type="entry name" value="WH-like_DNA-bd_sf"/>
</dbReference>
<dbReference type="Pfam" id="PF04255">
    <property type="entry name" value="DUF433"/>
    <property type="match status" value="1"/>
</dbReference>
<keyword evidence="2" id="KW-1185">Reference proteome</keyword>
<comment type="caution">
    <text evidence="1">The sequence shown here is derived from an EMBL/GenBank/DDBJ whole genome shotgun (WGS) entry which is preliminary data.</text>
</comment>
<reference evidence="1 2" key="1">
    <citation type="submission" date="2018-08" db="EMBL/GenBank/DDBJ databases">
        <title>Verrucosispora craniellae sp. nov., isolated from a marine sponge in the South China Sea.</title>
        <authorList>
            <person name="Li L."/>
            <person name="Lin H.W."/>
        </authorList>
    </citation>
    <scope>NUCLEOTIDE SEQUENCE [LARGE SCALE GENOMIC DNA]</scope>
    <source>
        <strain evidence="1 2">LHW63014</strain>
    </source>
</reference>